<dbReference type="Gene3D" id="3.60.15.10">
    <property type="entry name" value="Ribonuclease Z/Hydroxyacylglutathione hydrolase-like"/>
    <property type="match status" value="1"/>
</dbReference>
<sequence>MTDPDRGDGVEHRVEHTRELAATPEQVWDAIATADGISAWMVPVRLDPPGGLRGVVRSRGFRSTGVVTDYTPNRRLAYEKPWPMTEEMREWVADTSGHEVTDEELASVSPIATEFVIEAASGGSCILRAGARSRSAPTLDGRVLVDTGMTELHPAVVAAFDPRLHPVSEQDVDVASIDIVVNTHLHADHCGGNHLFPGRPIYVQRRELDDARGEEDYTIREWVDAPGLQYVPVDGELEILPGVRLVPTPGHTPGSQVVVVTTGGRPDVVCGDTAVWFGELDEPRTEGQRRIRALDPERVWLAHVHEPWRRPGATRT</sequence>
<accession>F6FST8</accession>
<comment type="cofactor">
    <cofactor evidence="1">
        <name>Zn(2+)</name>
        <dbReference type="ChEBI" id="CHEBI:29105"/>
    </cofactor>
</comment>
<dbReference type="STRING" id="743718.Isova_0276"/>
<dbReference type="AlphaFoldDB" id="F6FST8"/>
<evidence type="ECO:0000256" key="1">
    <source>
        <dbReference type="ARBA" id="ARBA00001947"/>
    </source>
</evidence>
<comment type="similarity">
    <text evidence="2">Belongs to the metallo-beta-lactamase superfamily.</text>
</comment>
<reference evidence="7 8" key="1">
    <citation type="submission" date="2011-05" db="EMBL/GenBank/DDBJ databases">
        <title>Complete sequence of Isoptericola variabilis 225.</title>
        <authorList>
            <consortium name="US DOE Joint Genome Institute"/>
            <person name="Lucas S."/>
            <person name="Han J."/>
            <person name="Lapidus A."/>
            <person name="Cheng J.-F."/>
            <person name="Goodwin L."/>
            <person name="Pitluck S."/>
            <person name="Peters L."/>
            <person name="Mikhailova N."/>
            <person name="Zeytun A."/>
            <person name="Han C."/>
            <person name="Tapia R."/>
            <person name="Land M."/>
            <person name="Hauser L."/>
            <person name="Kyrpides N."/>
            <person name="Ivanova N."/>
            <person name="Pagani I."/>
            <person name="Siebers A."/>
            <person name="Allgaier M."/>
            <person name="Thelen M."/>
            <person name="Hugenholtz P."/>
            <person name="Gladden J."/>
            <person name="Woyke T."/>
        </authorList>
    </citation>
    <scope>NUCLEOTIDE SEQUENCE [LARGE SCALE GENOMIC DNA]</scope>
    <source>
        <strain evidence="8">225</strain>
    </source>
</reference>
<evidence type="ECO:0000256" key="4">
    <source>
        <dbReference type="ARBA" id="ARBA00022801"/>
    </source>
</evidence>
<dbReference type="CDD" id="cd07814">
    <property type="entry name" value="SRPBCC_CalC_Aha1-like"/>
    <property type="match status" value="1"/>
</dbReference>
<dbReference type="RefSeq" id="WP_013837474.1">
    <property type="nucleotide sequence ID" value="NC_015588.1"/>
</dbReference>
<feature type="domain" description="Metallo-beta-lactamase" evidence="6">
    <location>
        <begin position="122"/>
        <end position="303"/>
    </location>
</feature>
<dbReference type="InterPro" id="IPR036866">
    <property type="entry name" value="RibonucZ/Hydroxyglut_hydro"/>
</dbReference>
<dbReference type="Pfam" id="PF00753">
    <property type="entry name" value="Lactamase_B"/>
    <property type="match status" value="1"/>
</dbReference>
<dbReference type="InterPro" id="IPR023393">
    <property type="entry name" value="START-like_dom_sf"/>
</dbReference>
<organism evidence="8">
    <name type="scientific">Isoptericola variabilis (strain 225)</name>
    <dbReference type="NCBI Taxonomy" id="743718"/>
    <lineage>
        <taxon>Bacteria</taxon>
        <taxon>Bacillati</taxon>
        <taxon>Actinomycetota</taxon>
        <taxon>Actinomycetes</taxon>
        <taxon>Micrococcales</taxon>
        <taxon>Promicromonosporaceae</taxon>
        <taxon>Isoptericola</taxon>
    </lineage>
</organism>
<keyword evidence="5" id="KW-0862">Zinc</keyword>
<evidence type="ECO:0000256" key="3">
    <source>
        <dbReference type="ARBA" id="ARBA00022723"/>
    </source>
</evidence>
<dbReference type="eggNOG" id="COG0491">
    <property type="taxonomic scope" value="Bacteria"/>
</dbReference>
<evidence type="ECO:0000256" key="5">
    <source>
        <dbReference type="ARBA" id="ARBA00022833"/>
    </source>
</evidence>
<dbReference type="eggNOG" id="COG3832">
    <property type="taxonomic scope" value="Bacteria"/>
</dbReference>
<dbReference type="InterPro" id="IPR019587">
    <property type="entry name" value="Polyketide_cyclase/dehydratase"/>
</dbReference>
<dbReference type="Proteomes" id="UP000009236">
    <property type="component" value="Chromosome"/>
</dbReference>
<dbReference type="SUPFAM" id="SSF55961">
    <property type="entry name" value="Bet v1-like"/>
    <property type="match status" value="1"/>
</dbReference>
<dbReference type="GO" id="GO:0016787">
    <property type="term" value="F:hydrolase activity"/>
    <property type="evidence" value="ECO:0007669"/>
    <property type="project" value="UniProtKB-KW"/>
</dbReference>
<keyword evidence="4" id="KW-0378">Hydrolase</keyword>
<dbReference type="SUPFAM" id="SSF56281">
    <property type="entry name" value="Metallo-hydrolase/oxidoreductase"/>
    <property type="match status" value="1"/>
</dbReference>
<dbReference type="Gene3D" id="3.30.530.20">
    <property type="match status" value="1"/>
</dbReference>
<dbReference type="GO" id="GO:0046872">
    <property type="term" value="F:metal ion binding"/>
    <property type="evidence" value="ECO:0007669"/>
    <property type="project" value="UniProtKB-KW"/>
</dbReference>
<dbReference type="HOGENOM" id="CLU_084739_0_0_11"/>
<evidence type="ECO:0000313" key="8">
    <source>
        <dbReference type="Proteomes" id="UP000009236"/>
    </source>
</evidence>
<keyword evidence="8" id="KW-1185">Reference proteome</keyword>
<dbReference type="SMART" id="SM00849">
    <property type="entry name" value="Lactamase_B"/>
    <property type="match status" value="1"/>
</dbReference>
<keyword evidence="3" id="KW-0479">Metal-binding</keyword>
<dbReference type="EMBL" id="CP002810">
    <property type="protein sequence ID" value="AEG43079.1"/>
    <property type="molecule type" value="Genomic_DNA"/>
</dbReference>
<gene>
    <name evidence="7" type="ordered locus">Isova_0276</name>
</gene>
<dbReference type="Pfam" id="PF10604">
    <property type="entry name" value="Polyketide_cyc2"/>
    <property type="match status" value="1"/>
</dbReference>
<dbReference type="PANTHER" id="PTHR42978">
    <property type="entry name" value="QUORUM-QUENCHING LACTONASE YTNP-RELATED-RELATED"/>
    <property type="match status" value="1"/>
</dbReference>
<dbReference type="InterPro" id="IPR001279">
    <property type="entry name" value="Metallo-B-lactamas"/>
</dbReference>
<proteinExistence type="inferred from homology"/>
<evidence type="ECO:0000256" key="2">
    <source>
        <dbReference type="ARBA" id="ARBA00007749"/>
    </source>
</evidence>
<evidence type="ECO:0000313" key="7">
    <source>
        <dbReference type="EMBL" id="AEG43079.1"/>
    </source>
</evidence>
<dbReference type="KEGG" id="iva:Isova_0276"/>
<dbReference type="PANTHER" id="PTHR42978:SF7">
    <property type="entry name" value="METALLO-HYDROLASE RV2300C-RELATED"/>
    <property type="match status" value="1"/>
</dbReference>
<evidence type="ECO:0000259" key="6">
    <source>
        <dbReference type="SMART" id="SM00849"/>
    </source>
</evidence>
<dbReference type="InterPro" id="IPR051013">
    <property type="entry name" value="MBL_superfamily_lactonases"/>
</dbReference>
<name>F6FST8_ISOV2</name>
<protein>
    <submittedName>
        <fullName evidence="7">Polyketide cyclase/dehydrase</fullName>
    </submittedName>
</protein>